<reference evidence="1" key="1">
    <citation type="submission" date="2022-08" db="UniProtKB">
        <authorList>
            <consortium name="EnsemblMetazoa"/>
        </authorList>
    </citation>
    <scope>IDENTIFICATION</scope>
    <source>
        <strain evidence="1">05x7-T-G4-1.051#20</strain>
    </source>
</reference>
<dbReference type="EnsemblMetazoa" id="G30772.1">
    <property type="protein sequence ID" value="G30772.1:cds"/>
    <property type="gene ID" value="G30772"/>
</dbReference>
<organism evidence="1 2">
    <name type="scientific">Magallana gigas</name>
    <name type="common">Pacific oyster</name>
    <name type="synonym">Crassostrea gigas</name>
    <dbReference type="NCBI Taxonomy" id="29159"/>
    <lineage>
        <taxon>Eukaryota</taxon>
        <taxon>Metazoa</taxon>
        <taxon>Spiralia</taxon>
        <taxon>Lophotrochozoa</taxon>
        <taxon>Mollusca</taxon>
        <taxon>Bivalvia</taxon>
        <taxon>Autobranchia</taxon>
        <taxon>Pteriomorphia</taxon>
        <taxon>Ostreida</taxon>
        <taxon>Ostreoidea</taxon>
        <taxon>Ostreidae</taxon>
        <taxon>Magallana</taxon>
    </lineage>
</organism>
<proteinExistence type="predicted"/>
<dbReference type="Proteomes" id="UP000005408">
    <property type="component" value="Unassembled WGS sequence"/>
</dbReference>
<keyword evidence="2" id="KW-1185">Reference proteome</keyword>
<dbReference type="AlphaFoldDB" id="A0A8W8LYT3"/>
<sequence length="228" mass="25092">MITSNYKNILEEMQMTLVKETLSKCTGSVDDINEKCLPRNGNRRQRMNRFLQFILQNDHNVIEFEKVLSNNGLRELLKNKDASGEHVSKKDIEVTVLEDNTPLSSEDVLFESVITLAYNDGIEIVNESEKTSRKEVGKCQIPMKRVLKKVAGFSIHALVAACCCSSTAVGGTCVTCMALMVGCSESNGLYALLFFVLESSFDGPPPAPEHVAPLSLFALGFPRGILNA</sequence>
<name>A0A8W8LYT3_MAGGI</name>
<accession>A0A8W8LYT3</accession>
<evidence type="ECO:0000313" key="2">
    <source>
        <dbReference type="Proteomes" id="UP000005408"/>
    </source>
</evidence>
<protein>
    <submittedName>
        <fullName evidence="1">Uncharacterized protein</fullName>
    </submittedName>
</protein>
<evidence type="ECO:0000313" key="1">
    <source>
        <dbReference type="EnsemblMetazoa" id="G30772.1:cds"/>
    </source>
</evidence>